<gene>
    <name evidence="2" type="ORF">VITISV_002759</name>
</gene>
<sequence>MDSAATQRLISLAATFCLILIHTPPANSFNNTPSAYDVLEAYNFPIGLLPYGVRGYDFNDTTGQFSAYFSHSCSFSGGFYQLKYEPTIKGYLSNGMLSSLEGVSVKLFFLWIDISEIIRNGDGLDFYVWILSTRFPVDYFEEPPQCGCGINCSPRQADNSNGEKYILCLCYIEFVSLDNELRAGNSFGEYVCKDILKHIHHLEYLQGYLASVDHLEMVCYFAGLPRNKVGAKERNDSTTIRAKTFVTFVVETIAKKCARDEVVLKLVLVIRPEIRMTCSQSVHGSRQPIRGCSTSPPNWRDGLSWLMGWVFHGECTSVYGYILDITYELDSKEANTPMGPSGPHFELIYLVDMDYEGQISYRFTFVHKGILNWGGQFIGEKCIGVKGFILVLERDMRFYVYYHWRGHNGSRSKDEQDGYVAVAVNVLEEVGAYVKHVRLEFSEP</sequence>
<organism evidence="2">
    <name type="scientific">Vitis vinifera</name>
    <name type="common">Grape</name>
    <dbReference type="NCBI Taxonomy" id="29760"/>
    <lineage>
        <taxon>Eukaryota</taxon>
        <taxon>Viridiplantae</taxon>
        <taxon>Streptophyta</taxon>
        <taxon>Embryophyta</taxon>
        <taxon>Tracheophyta</taxon>
        <taxon>Spermatophyta</taxon>
        <taxon>Magnoliopsida</taxon>
        <taxon>eudicotyledons</taxon>
        <taxon>Gunneridae</taxon>
        <taxon>Pentapetalae</taxon>
        <taxon>rosids</taxon>
        <taxon>Vitales</taxon>
        <taxon>Vitaceae</taxon>
        <taxon>Viteae</taxon>
        <taxon>Vitis</taxon>
    </lineage>
</organism>
<feature type="signal peptide" evidence="1">
    <location>
        <begin position="1"/>
        <end position="28"/>
    </location>
</feature>
<dbReference type="Gene3D" id="2.30.240.10">
    <property type="entry name" value="At5g01610-like"/>
    <property type="match status" value="1"/>
</dbReference>
<dbReference type="ExpressionAtlas" id="A5B0Q7">
    <property type="expression patterns" value="baseline and differential"/>
</dbReference>
<dbReference type="InterPro" id="IPR007493">
    <property type="entry name" value="DUF538"/>
</dbReference>
<accession>A5B0Q7</accession>
<keyword evidence="1" id="KW-0732">Signal</keyword>
<dbReference type="AlphaFoldDB" id="A5B0Q7"/>
<dbReference type="Pfam" id="PF04398">
    <property type="entry name" value="DUF538"/>
    <property type="match status" value="1"/>
</dbReference>
<dbReference type="OrthoDB" id="1873537at2759"/>
<dbReference type="EMBL" id="AM442585">
    <property type="protein sequence ID" value="CAN74022.1"/>
    <property type="molecule type" value="Genomic_DNA"/>
</dbReference>
<dbReference type="PANTHER" id="PTHR31676:SF76">
    <property type="entry name" value="OS05G0362300 PROTEIN"/>
    <property type="match status" value="1"/>
</dbReference>
<reference evidence="2" key="1">
    <citation type="journal article" date="2007" name="PLoS ONE">
        <title>The first genome sequence of an elite grapevine cultivar (Pinot noir Vitis vinifera L.): coping with a highly heterozygous genome.</title>
        <authorList>
            <person name="Velasco R."/>
            <person name="Zharkikh A."/>
            <person name="Troggio M."/>
            <person name="Cartwright D.A."/>
            <person name="Cestaro A."/>
            <person name="Pruss D."/>
            <person name="Pindo M."/>
            <person name="FitzGerald L.M."/>
            <person name="Vezzulli S."/>
            <person name="Reid J."/>
            <person name="Malacarne G."/>
            <person name="Iliev D."/>
            <person name="Coppola G."/>
            <person name="Wardell B."/>
            <person name="Micheletti D."/>
            <person name="Macalma T."/>
            <person name="Facci M."/>
            <person name="Mitchell J.T."/>
            <person name="Perazzolli M."/>
            <person name="Eldredge G."/>
            <person name="Gatto P."/>
            <person name="Oyzerski R."/>
            <person name="Moretto M."/>
            <person name="Gutin N."/>
            <person name="Stefanini M."/>
            <person name="Chen Y."/>
            <person name="Segala C."/>
            <person name="Davenport C."/>
            <person name="Dematte L."/>
            <person name="Mraz A."/>
            <person name="Battilana J."/>
            <person name="Stormo K."/>
            <person name="Costa F."/>
            <person name="Tao Q."/>
            <person name="Si-Ammour A."/>
            <person name="Harkins T."/>
            <person name="Lackey A."/>
            <person name="Perbost C."/>
            <person name="Taillon B."/>
            <person name="Stella A."/>
            <person name="Solovyev V."/>
            <person name="Fawcett J.A."/>
            <person name="Sterck L."/>
            <person name="Vandepoele K."/>
            <person name="Grando S.M."/>
            <person name="Toppo S."/>
            <person name="Moser C."/>
            <person name="Lanchbury J."/>
            <person name="Bogden R."/>
            <person name="Skolnick M."/>
            <person name="Sgaramella V."/>
            <person name="Bhatnagar S.K."/>
            <person name="Fontana P."/>
            <person name="Gutin A."/>
            <person name="Van de Peer Y."/>
            <person name="Salamini F."/>
            <person name="Viola R."/>
        </authorList>
    </citation>
    <scope>NUCLEOTIDE SEQUENCE</scope>
</reference>
<dbReference type="InterPro" id="IPR036758">
    <property type="entry name" value="At5g01610-like"/>
</dbReference>
<evidence type="ECO:0000313" key="2">
    <source>
        <dbReference type="EMBL" id="CAN74022.1"/>
    </source>
</evidence>
<feature type="chain" id="PRO_5002679387" evidence="1">
    <location>
        <begin position="29"/>
        <end position="444"/>
    </location>
</feature>
<name>A5B0Q7_VITVI</name>
<proteinExistence type="predicted"/>
<evidence type="ECO:0000256" key="1">
    <source>
        <dbReference type="SAM" id="SignalP"/>
    </source>
</evidence>
<dbReference type="SUPFAM" id="SSF141562">
    <property type="entry name" value="At5g01610-like"/>
    <property type="match status" value="1"/>
</dbReference>
<dbReference type="PANTHER" id="PTHR31676">
    <property type="entry name" value="T31J12.3 PROTEIN-RELATED"/>
    <property type="match status" value="1"/>
</dbReference>
<protein>
    <submittedName>
        <fullName evidence="2">Uncharacterized protein</fullName>
    </submittedName>
</protein>